<dbReference type="Gene3D" id="3.30.70.1320">
    <property type="entry name" value="Multidrug efflux transporter AcrB pore domain like"/>
    <property type="match status" value="1"/>
</dbReference>
<dbReference type="PRINTS" id="PR00702">
    <property type="entry name" value="ACRIFLAVINRP"/>
</dbReference>
<name>A0A381RS19_9ZZZZ</name>
<dbReference type="PANTHER" id="PTHR32063">
    <property type="match status" value="1"/>
</dbReference>
<dbReference type="InterPro" id="IPR027463">
    <property type="entry name" value="AcrB_DN_DC_subdom"/>
</dbReference>
<dbReference type="Gene3D" id="1.20.1640.10">
    <property type="entry name" value="Multidrug efflux transporter AcrB transmembrane domain"/>
    <property type="match status" value="2"/>
</dbReference>
<dbReference type="Pfam" id="PF00873">
    <property type="entry name" value="ACR_tran"/>
    <property type="match status" value="1"/>
</dbReference>
<dbReference type="Gene3D" id="3.30.2090.10">
    <property type="entry name" value="Multidrug efflux transporter AcrB TolC docking domain, DN and DC subdomains"/>
    <property type="match status" value="2"/>
</dbReference>
<dbReference type="SUPFAM" id="SSF82866">
    <property type="entry name" value="Multidrug efflux transporter AcrB transmembrane domain"/>
    <property type="match status" value="2"/>
</dbReference>
<dbReference type="Gene3D" id="3.30.70.1430">
    <property type="entry name" value="Multidrug efflux transporter AcrB pore domain"/>
    <property type="match status" value="2"/>
</dbReference>
<feature type="transmembrane region" description="Helical" evidence="1">
    <location>
        <begin position="912"/>
        <end position="937"/>
    </location>
</feature>
<organism evidence="2">
    <name type="scientific">marine metagenome</name>
    <dbReference type="NCBI Taxonomy" id="408172"/>
    <lineage>
        <taxon>unclassified sequences</taxon>
        <taxon>metagenomes</taxon>
        <taxon>ecological metagenomes</taxon>
    </lineage>
</organism>
<protein>
    <recommendedName>
        <fullName evidence="3">SSD domain-containing protein</fullName>
    </recommendedName>
</protein>
<feature type="transmembrane region" description="Helical" evidence="1">
    <location>
        <begin position="958"/>
        <end position="977"/>
    </location>
</feature>
<dbReference type="AlphaFoldDB" id="A0A381RS19"/>
<feature type="transmembrane region" description="Helical" evidence="1">
    <location>
        <begin position="989"/>
        <end position="1015"/>
    </location>
</feature>
<dbReference type="Gene3D" id="3.30.70.1440">
    <property type="entry name" value="Multidrug efflux transporter AcrB pore domain"/>
    <property type="match status" value="1"/>
</dbReference>
<proteinExistence type="predicted"/>
<keyword evidence="1" id="KW-0812">Transmembrane</keyword>
<feature type="transmembrane region" description="Helical" evidence="1">
    <location>
        <begin position="409"/>
        <end position="433"/>
    </location>
</feature>
<feature type="transmembrane region" description="Helical" evidence="1">
    <location>
        <begin position="886"/>
        <end position="906"/>
    </location>
</feature>
<sequence>MVLIVAGGLFTALTVKREVMPEFSLDMITVQVPYRGAAPEEVEEGVCIRVEEAIQGLDGIKEVTSTASEGSGQITIELEAGADVRKVLDDVKSRVDAIDTFPEETEKPIIQEITNRNQVINVAVHGHIDEVSLKALAERVRDDITALPGITQVDVANARPYEISIEVSETLLRRHDLTFDEVTQAVRRSSLDLPGGSVKTDGGEFLLRTKGQAYRGHEFENLVLLTRTDGSHLTLGNIATVLDGFEDTVQFSHFEGEPALIVQVYRTGEQGAIDVSDTVRTYVETSQPRMPEGVSLTPFGDQALILKDRLNLLVRNGLTGFALVFIVLTLFLRFSLAFWVSLGIPISFLGALWLLPGLDVSLNMMSLFAFIVVLGILVDDAIIVGENVYAHQHRHGDRMRGAIEGTNEVAVPVIFAVLTSIAAFAPLLVVPGIMGKMMVTMPLVVIPCLLFSLIESQLILPAHLAHGTPRPPRNTWAQRMRNRIDSALKRFIDRVYRPVLEHGIQMRYLTVAIAIAVLLLTGGLVGGGWVRVVFMPPVDADYLSASVTMPQGTPVEVTESAVRHLEETAEILRTEFREENGRELFQYVYGLVGSSSPNMMASPMGSSDQTRGASHLGGIFIELTAADERGIGSAEALNRWRELVGTIPDAVEVNFDAELFMAGGDPINVQLTGSDIDELRAASDVVKTQLTAYAGVYDIADSFRQGKQEIKLNIEPTAEVLGLSLQDLARQVRQAFYGEEAQRIQRGRDDVRVMVRYPEAERRSVGDLENMRIRTPDGQQVPFSQVARVEPGRGFASIKRVNRQRALNVTAAVDETTTTAGDIVADLDTRVLPELLLPFPDIRYSFAGQQTELRDSTNGLTQGFMVAVLFIYLLLAVPLKSYSQPLIIMTAIPFGLVGATWGHLIMGKDISLLSMFGLVALAGVVVNDSLVMVDFINRFRRQAGSLTRAIREAGVARFRPILLTSLTTFFGLLPLMLETSLQAQFLIPMAISLAFGVVFSTFITLILVPAGYFIIEDLKALFRTQYDLDSLATEPNVNVGLETIDR</sequence>
<dbReference type="SUPFAM" id="SSF82693">
    <property type="entry name" value="Multidrug efflux transporter AcrB pore domain, PN1, PN2, PC1 and PC2 subdomains"/>
    <property type="match status" value="2"/>
</dbReference>
<feature type="transmembrane region" description="Helical" evidence="1">
    <location>
        <begin position="508"/>
        <end position="530"/>
    </location>
</feature>
<keyword evidence="1" id="KW-0472">Membrane</keyword>
<feature type="transmembrane region" description="Helical" evidence="1">
    <location>
        <begin position="367"/>
        <end position="389"/>
    </location>
</feature>
<feature type="transmembrane region" description="Helical" evidence="1">
    <location>
        <begin position="312"/>
        <end position="331"/>
    </location>
</feature>
<feature type="transmembrane region" description="Helical" evidence="1">
    <location>
        <begin position="859"/>
        <end position="879"/>
    </location>
</feature>
<dbReference type="GO" id="GO:0005886">
    <property type="term" value="C:plasma membrane"/>
    <property type="evidence" value="ECO:0007669"/>
    <property type="project" value="TreeGrafter"/>
</dbReference>
<feature type="transmembrane region" description="Helical" evidence="1">
    <location>
        <begin position="439"/>
        <end position="460"/>
    </location>
</feature>
<feature type="transmembrane region" description="Helical" evidence="1">
    <location>
        <begin position="336"/>
        <end position="355"/>
    </location>
</feature>
<dbReference type="PANTHER" id="PTHR32063:SF33">
    <property type="entry name" value="RND SUPERFAMILY EFFLUX PUMP PERMEASE COMPONENT"/>
    <property type="match status" value="1"/>
</dbReference>
<dbReference type="GO" id="GO:0042910">
    <property type="term" value="F:xenobiotic transmembrane transporter activity"/>
    <property type="evidence" value="ECO:0007669"/>
    <property type="project" value="TreeGrafter"/>
</dbReference>
<keyword evidence="1" id="KW-1133">Transmembrane helix</keyword>
<evidence type="ECO:0000256" key="1">
    <source>
        <dbReference type="SAM" id="Phobius"/>
    </source>
</evidence>
<evidence type="ECO:0008006" key="3">
    <source>
        <dbReference type="Google" id="ProtNLM"/>
    </source>
</evidence>
<accession>A0A381RS19</accession>
<dbReference type="EMBL" id="UINC01002176">
    <property type="protein sequence ID" value="SUZ93778.1"/>
    <property type="molecule type" value="Genomic_DNA"/>
</dbReference>
<evidence type="ECO:0000313" key="2">
    <source>
        <dbReference type="EMBL" id="SUZ93778.1"/>
    </source>
</evidence>
<dbReference type="InterPro" id="IPR001036">
    <property type="entry name" value="Acrflvin-R"/>
</dbReference>
<gene>
    <name evidence="2" type="ORF">METZ01_LOCUS46632</name>
</gene>
<dbReference type="SUPFAM" id="SSF82714">
    <property type="entry name" value="Multidrug efflux transporter AcrB TolC docking domain, DN and DC subdomains"/>
    <property type="match status" value="2"/>
</dbReference>
<reference evidence="2" key="1">
    <citation type="submission" date="2018-05" db="EMBL/GenBank/DDBJ databases">
        <authorList>
            <person name="Lanie J.A."/>
            <person name="Ng W.-L."/>
            <person name="Kazmierczak K.M."/>
            <person name="Andrzejewski T.M."/>
            <person name="Davidsen T.M."/>
            <person name="Wayne K.J."/>
            <person name="Tettelin H."/>
            <person name="Glass J.I."/>
            <person name="Rusch D."/>
            <person name="Podicherti R."/>
            <person name="Tsui H.-C.T."/>
            <person name="Winkler M.E."/>
        </authorList>
    </citation>
    <scope>NUCLEOTIDE SEQUENCE</scope>
</reference>